<name>A0A1E3L3I3_9BACL</name>
<dbReference type="PANTHER" id="PTHR34227:SF1">
    <property type="entry name" value="DIMETHYL SULFOXIDE REDUCTASE CHAPERONE-RELATED"/>
    <property type="match status" value="1"/>
</dbReference>
<dbReference type="Pfam" id="PF02613">
    <property type="entry name" value="Nitrate_red_del"/>
    <property type="match status" value="1"/>
</dbReference>
<dbReference type="Gene3D" id="1.10.3480.10">
    <property type="entry name" value="TorD-like"/>
    <property type="match status" value="1"/>
</dbReference>
<dbReference type="SUPFAM" id="SSF89155">
    <property type="entry name" value="TorD-like"/>
    <property type="match status" value="1"/>
</dbReference>
<dbReference type="InterPro" id="IPR020945">
    <property type="entry name" value="DMSO/NO3_reduct_chaperone"/>
</dbReference>
<accession>A0A1E3L3I3</accession>
<dbReference type="RefSeq" id="WP_069327770.1">
    <property type="nucleotide sequence ID" value="NZ_MDER01000039.1"/>
</dbReference>
<dbReference type="InterPro" id="IPR050289">
    <property type="entry name" value="TorD/DmsD_chaperones"/>
</dbReference>
<evidence type="ECO:0000256" key="1">
    <source>
        <dbReference type="ARBA" id="ARBA00023186"/>
    </source>
</evidence>
<dbReference type="PANTHER" id="PTHR34227">
    <property type="entry name" value="CHAPERONE PROTEIN YCDY"/>
    <property type="match status" value="1"/>
</dbReference>
<dbReference type="EMBL" id="MDER01000039">
    <property type="protein sequence ID" value="ODP28369.1"/>
    <property type="molecule type" value="Genomic_DNA"/>
</dbReference>
<evidence type="ECO:0008006" key="4">
    <source>
        <dbReference type="Google" id="ProtNLM"/>
    </source>
</evidence>
<sequence>MTMYTEPETHQARQEWLYSRVMTYRLLSEMLERKPTLSKLIEWKKEASKINRLFTNDYALLHTLENTMLNDIMQYARQECAEYSQLFEQGQHVSYPPQASYYLTNEQGRTAYEAVVNAVYARAGIAFKKMDHETDDHIGIELEFMALLAERSAETDMHSSSRKMIAQMQIEFLEHYLIPWVPSFCAELGKTTCSPLYREWAQMLPTYLQHDVQELQQIVNRLT</sequence>
<dbReference type="InterPro" id="IPR036411">
    <property type="entry name" value="TorD-like_sf"/>
</dbReference>
<dbReference type="Proteomes" id="UP000094578">
    <property type="component" value="Unassembled WGS sequence"/>
</dbReference>
<dbReference type="AlphaFoldDB" id="A0A1E3L3I3"/>
<evidence type="ECO:0000313" key="2">
    <source>
        <dbReference type="EMBL" id="ODP28369.1"/>
    </source>
</evidence>
<keyword evidence="1" id="KW-0143">Chaperone</keyword>
<gene>
    <name evidence="2" type="ORF">PTI45_02359</name>
</gene>
<keyword evidence="3" id="KW-1185">Reference proteome</keyword>
<protein>
    <recommendedName>
        <fullName evidence="4">Chaperone protein TorD</fullName>
    </recommendedName>
</protein>
<dbReference type="STRING" id="1886670.PTI45_02359"/>
<reference evidence="2 3" key="1">
    <citation type="submission" date="2016-08" db="EMBL/GenBank/DDBJ databases">
        <title>Genome sequencing of Paenibacillus sp. TI45-13ar, isolated from Korean traditional nuruk.</title>
        <authorList>
            <person name="Kim S.-J."/>
        </authorList>
    </citation>
    <scope>NUCLEOTIDE SEQUENCE [LARGE SCALE GENOMIC DNA]</scope>
    <source>
        <strain evidence="2 3">TI45-13ar</strain>
    </source>
</reference>
<proteinExistence type="predicted"/>
<comment type="caution">
    <text evidence="2">The sequence shown here is derived from an EMBL/GenBank/DDBJ whole genome shotgun (WGS) entry which is preliminary data.</text>
</comment>
<evidence type="ECO:0000313" key="3">
    <source>
        <dbReference type="Proteomes" id="UP000094578"/>
    </source>
</evidence>
<organism evidence="2 3">
    <name type="scientific">Paenibacillus nuruki</name>
    <dbReference type="NCBI Taxonomy" id="1886670"/>
    <lineage>
        <taxon>Bacteria</taxon>
        <taxon>Bacillati</taxon>
        <taxon>Bacillota</taxon>
        <taxon>Bacilli</taxon>
        <taxon>Bacillales</taxon>
        <taxon>Paenibacillaceae</taxon>
        <taxon>Paenibacillus</taxon>
    </lineage>
</organism>